<evidence type="ECO:0000256" key="6">
    <source>
        <dbReference type="ARBA" id="ARBA00022884"/>
    </source>
</evidence>
<dbReference type="EC" id="2.1.1.182" evidence="7"/>
<dbReference type="HAMAP" id="MF_00607">
    <property type="entry name" value="16SrRNA_methyltr_A"/>
    <property type="match status" value="1"/>
</dbReference>
<dbReference type="InterPro" id="IPR029063">
    <property type="entry name" value="SAM-dependent_MTases_sf"/>
</dbReference>
<feature type="binding site" evidence="7 8">
    <location>
        <position position="28"/>
    </location>
    <ligand>
        <name>S-adenosyl-L-methionine</name>
        <dbReference type="ChEBI" id="CHEBI:59789"/>
    </ligand>
</feature>
<protein>
    <recommendedName>
        <fullName evidence="7">Ribosomal RNA small subunit methyltransferase A</fullName>
        <ecNumber evidence="7">2.1.1.182</ecNumber>
    </recommendedName>
    <alternativeName>
        <fullName evidence="7">16S rRNA (adenine(1518)-N(6)/adenine(1519)-N(6))-dimethyltransferase</fullName>
    </alternativeName>
    <alternativeName>
        <fullName evidence="7">16S rRNA dimethyladenosine transferase</fullName>
    </alternativeName>
    <alternativeName>
        <fullName evidence="7">16S rRNA dimethylase</fullName>
    </alternativeName>
    <alternativeName>
        <fullName evidence="7">S-adenosylmethionine-6-N', N'-adenosyl(rRNA) dimethyltransferase</fullName>
    </alternativeName>
</protein>
<dbReference type="PANTHER" id="PTHR11727">
    <property type="entry name" value="DIMETHYLADENOSINE TRANSFERASE"/>
    <property type="match status" value="1"/>
</dbReference>
<gene>
    <name evidence="7" type="primary">rsmA</name>
    <name evidence="7" type="synonym">ksgA</name>
    <name evidence="10" type="ORF">A9308_05970</name>
</gene>
<evidence type="ECO:0000256" key="1">
    <source>
        <dbReference type="ARBA" id="ARBA00022490"/>
    </source>
</evidence>
<keyword evidence="1 7" id="KW-0963">Cytoplasm</keyword>
<dbReference type="InterPro" id="IPR020596">
    <property type="entry name" value="rRNA_Ade_Mease_Trfase_CS"/>
</dbReference>
<feature type="binding site" evidence="7 8">
    <location>
        <position position="53"/>
    </location>
    <ligand>
        <name>S-adenosyl-L-methionine</name>
        <dbReference type="ChEBI" id="CHEBI:59789"/>
    </ligand>
</feature>
<dbReference type="InterPro" id="IPR011530">
    <property type="entry name" value="rRNA_adenine_dimethylase"/>
</dbReference>
<keyword evidence="4 7" id="KW-0808">Transferase</keyword>
<evidence type="ECO:0000256" key="3">
    <source>
        <dbReference type="ARBA" id="ARBA00022603"/>
    </source>
</evidence>
<dbReference type="Gene3D" id="3.40.50.150">
    <property type="entry name" value="Vaccinia Virus protein VP39"/>
    <property type="match status" value="1"/>
</dbReference>
<dbReference type="PANTHER" id="PTHR11727:SF7">
    <property type="entry name" value="DIMETHYLADENOSINE TRANSFERASE-RELATED"/>
    <property type="match status" value="1"/>
</dbReference>
<dbReference type="NCBIfam" id="TIGR00755">
    <property type="entry name" value="ksgA"/>
    <property type="match status" value="1"/>
</dbReference>
<evidence type="ECO:0000256" key="4">
    <source>
        <dbReference type="ARBA" id="ARBA00022679"/>
    </source>
</evidence>
<dbReference type="Proteomes" id="UP000092508">
    <property type="component" value="Unassembled WGS sequence"/>
</dbReference>
<accession>A0A1B8QCN1</accession>
<keyword evidence="6 7" id="KW-0694">RNA-binding</keyword>
<dbReference type="GO" id="GO:0052908">
    <property type="term" value="F:16S rRNA (adenine(1518)-N(6)/adenine(1519)-N(6))-dimethyltransferase activity"/>
    <property type="evidence" value="ECO:0007669"/>
    <property type="project" value="UniProtKB-EC"/>
</dbReference>
<dbReference type="Pfam" id="PF00398">
    <property type="entry name" value="RrnaAD"/>
    <property type="match status" value="1"/>
</dbReference>
<dbReference type="GO" id="GO:0003723">
    <property type="term" value="F:RNA binding"/>
    <property type="evidence" value="ECO:0007669"/>
    <property type="project" value="UniProtKB-UniRule"/>
</dbReference>
<comment type="catalytic activity">
    <reaction evidence="7">
        <text>adenosine(1518)/adenosine(1519) in 16S rRNA + 4 S-adenosyl-L-methionine = N(6)-dimethyladenosine(1518)/N(6)-dimethyladenosine(1519) in 16S rRNA + 4 S-adenosyl-L-homocysteine + 4 H(+)</text>
        <dbReference type="Rhea" id="RHEA:19609"/>
        <dbReference type="Rhea" id="RHEA-COMP:10232"/>
        <dbReference type="Rhea" id="RHEA-COMP:10233"/>
        <dbReference type="ChEBI" id="CHEBI:15378"/>
        <dbReference type="ChEBI" id="CHEBI:57856"/>
        <dbReference type="ChEBI" id="CHEBI:59789"/>
        <dbReference type="ChEBI" id="CHEBI:74411"/>
        <dbReference type="ChEBI" id="CHEBI:74493"/>
        <dbReference type="EC" id="2.1.1.182"/>
    </reaction>
</comment>
<dbReference type="OrthoDB" id="9814755at2"/>
<dbReference type="RefSeq" id="WP_067236322.1">
    <property type="nucleotide sequence ID" value="NZ_LZMZ01000013.1"/>
</dbReference>
<comment type="similarity">
    <text evidence="7">Belongs to the class I-like SAM-binding methyltransferase superfamily. rRNA adenine N(6)-methyltransferase family. RsmA subfamily.</text>
</comment>
<keyword evidence="3 7" id="KW-0489">Methyltransferase</keyword>
<comment type="subcellular location">
    <subcellularLocation>
        <location evidence="7">Cytoplasm</location>
    </subcellularLocation>
</comment>
<keyword evidence="2 7" id="KW-0698">rRNA processing</keyword>
<feature type="binding site" evidence="7 8">
    <location>
        <position position="134"/>
    </location>
    <ligand>
        <name>S-adenosyl-L-methionine</name>
        <dbReference type="ChEBI" id="CHEBI:59789"/>
    </ligand>
</feature>
<evidence type="ECO:0000256" key="2">
    <source>
        <dbReference type="ARBA" id="ARBA00022552"/>
    </source>
</evidence>
<evidence type="ECO:0000259" key="9">
    <source>
        <dbReference type="SMART" id="SM00650"/>
    </source>
</evidence>
<dbReference type="STRING" id="34059.A9308_05970"/>
<feature type="binding site" evidence="7 8">
    <location>
        <position position="26"/>
    </location>
    <ligand>
        <name>S-adenosyl-L-methionine</name>
        <dbReference type="ChEBI" id="CHEBI:59789"/>
    </ligand>
</feature>
<dbReference type="Gene3D" id="1.10.8.100">
    <property type="entry name" value="Ribosomal RNA adenine dimethylase-like, domain 2"/>
    <property type="match status" value="1"/>
</dbReference>
<dbReference type="PROSITE" id="PS51689">
    <property type="entry name" value="SAM_RNA_A_N6_MT"/>
    <property type="match status" value="1"/>
</dbReference>
<dbReference type="EMBL" id="LZMZ01000013">
    <property type="protein sequence ID" value="OBX79068.1"/>
    <property type="molecule type" value="Genomic_DNA"/>
</dbReference>
<keyword evidence="5 7" id="KW-0949">S-adenosyl-L-methionine</keyword>
<evidence type="ECO:0000256" key="8">
    <source>
        <dbReference type="PROSITE-ProRule" id="PRU01026"/>
    </source>
</evidence>
<comment type="function">
    <text evidence="7">Specifically dimethylates two adjacent adenosines (A1518 and A1519) in the loop of a conserved hairpin near the 3'-end of 16S rRNA in the 30S particle. May play a critical role in biogenesis of 30S subunits.</text>
</comment>
<name>A0A1B8QCN1_9GAMM</name>
<dbReference type="FunFam" id="1.10.8.100:FF:000001">
    <property type="entry name" value="Ribosomal RNA small subunit methyltransferase A"/>
    <property type="match status" value="1"/>
</dbReference>
<comment type="caution">
    <text evidence="7 8">Lacks conserved residue(s) required for the propagation of feature annotation.</text>
</comment>
<evidence type="ECO:0000313" key="10">
    <source>
        <dbReference type="EMBL" id="OBX79068.1"/>
    </source>
</evidence>
<dbReference type="GO" id="GO:0005829">
    <property type="term" value="C:cytosol"/>
    <property type="evidence" value="ECO:0007669"/>
    <property type="project" value="TreeGrafter"/>
</dbReference>
<evidence type="ECO:0000313" key="11">
    <source>
        <dbReference type="Proteomes" id="UP000092508"/>
    </source>
</evidence>
<dbReference type="InterPro" id="IPR001737">
    <property type="entry name" value="KsgA/Erm"/>
</dbReference>
<dbReference type="InterPro" id="IPR023165">
    <property type="entry name" value="rRNA_Ade_diMease-like_C"/>
</dbReference>
<organism evidence="10 11">
    <name type="scientific">Faucicola atlantae</name>
    <dbReference type="NCBI Taxonomy" id="34059"/>
    <lineage>
        <taxon>Bacteria</taxon>
        <taxon>Pseudomonadati</taxon>
        <taxon>Pseudomonadota</taxon>
        <taxon>Gammaproteobacteria</taxon>
        <taxon>Moraxellales</taxon>
        <taxon>Moraxellaceae</taxon>
        <taxon>Faucicola</taxon>
    </lineage>
</organism>
<evidence type="ECO:0000256" key="7">
    <source>
        <dbReference type="HAMAP-Rule" id="MF_00607"/>
    </source>
</evidence>
<dbReference type="SUPFAM" id="SSF53335">
    <property type="entry name" value="S-adenosyl-L-methionine-dependent methyltransferases"/>
    <property type="match status" value="1"/>
</dbReference>
<dbReference type="AlphaFoldDB" id="A0A1B8QCN1"/>
<feature type="domain" description="Ribosomal RNA adenine methylase transferase N-terminal" evidence="9">
    <location>
        <begin position="33"/>
        <end position="219"/>
    </location>
</feature>
<dbReference type="SMART" id="SM00650">
    <property type="entry name" value="rADc"/>
    <property type="match status" value="1"/>
</dbReference>
<reference evidence="10 11" key="1">
    <citation type="submission" date="2016-06" db="EMBL/GenBank/DDBJ databases">
        <title>Draft genome of Moraxella atlantae CCUG 66109.</title>
        <authorList>
            <person name="Salva-Serra F."/>
            <person name="Engstrom-Jakobsson H."/>
            <person name="Thorell K."/>
            <person name="Gonzales-Siles L."/>
            <person name="Karlsson R."/>
            <person name="Boulund F."/>
            <person name="Engstrand L."/>
            <person name="Kristiansson E."/>
            <person name="Moore E."/>
        </authorList>
    </citation>
    <scope>NUCLEOTIDE SEQUENCE [LARGE SCALE GENOMIC DNA]</scope>
    <source>
        <strain evidence="10 11">CCUG 66109</strain>
    </source>
</reference>
<proteinExistence type="inferred from homology"/>
<dbReference type="PROSITE" id="PS01131">
    <property type="entry name" value="RRNA_A_DIMETH"/>
    <property type="match status" value="1"/>
</dbReference>
<sequence length="294" mass="32386">MSAPRSPASLDALGLSHQPRKRFGQNFLHDAGVIGQIVDAIAPNPDDLLLEIGPGMGALTEPLLDSVKRLTVVELDTDLADSLRIRIGANSHTGLTIVKANALQVDYRALYRDMAAAAGLEPTKQDKKLRVVGNLPYNISTPLLFYLIGFADVIDDMHFMLQKEVVERITAAPDSAEYGRLSVMIQYYCDTEYLLTVPNGAFRPAPKVTSAVFRLRPYRDKPLIARDEALFAHVVREAFNHRRKSLRAIFKKPANLPSVSETQLEQIGLAPMARPENLSVADFVQLSDAIAELA</sequence>
<evidence type="ECO:0000256" key="5">
    <source>
        <dbReference type="ARBA" id="ARBA00022691"/>
    </source>
</evidence>
<comment type="caution">
    <text evidence="10">The sequence shown here is derived from an EMBL/GenBank/DDBJ whole genome shotgun (WGS) entry which is preliminary data.</text>
</comment>
<feature type="binding site" evidence="7 8">
    <location>
        <position position="74"/>
    </location>
    <ligand>
        <name>S-adenosyl-L-methionine</name>
        <dbReference type="ChEBI" id="CHEBI:59789"/>
    </ligand>
</feature>
<dbReference type="InterPro" id="IPR020598">
    <property type="entry name" value="rRNA_Ade_methylase_Trfase_N"/>
</dbReference>